<dbReference type="CDD" id="cd00041">
    <property type="entry name" value="CUB"/>
    <property type="match status" value="1"/>
</dbReference>
<dbReference type="SUPFAM" id="SSF49854">
    <property type="entry name" value="Spermadhesin, CUB domain"/>
    <property type="match status" value="1"/>
</dbReference>
<comment type="caution">
    <text evidence="2">Lacks conserved residue(s) required for the propagation of feature annotation.</text>
</comment>
<dbReference type="GO" id="GO:0005615">
    <property type="term" value="C:extracellular space"/>
    <property type="evidence" value="ECO:0007669"/>
    <property type="project" value="TreeGrafter"/>
</dbReference>
<keyword evidence="3" id="KW-1133">Transmembrane helix</keyword>
<accession>A0AAN9GJ33</accession>
<reference evidence="5 6" key="1">
    <citation type="submission" date="2024-02" db="EMBL/GenBank/DDBJ databases">
        <title>Chromosome-scale genome assembly of the rough periwinkle Littorina saxatilis.</title>
        <authorList>
            <person name="De Jode A."/>
            <person name="Faria R."/>
            <person name="Formenti G."/>
            <person name="Sims Y."/>
            <person name="Smith T.P."/>
            <person name="Tracey A."/>
            <person name="Wood J.M.D."/>
            <person name="Zagrodzka Z.B."/>
            <person name="Johannesson K."/>
            <person name="Butlin R.K."/>
            <person name="Leder E.H."/>
        </authorList>
    </citation>
    <scope>NUCLEOTIDE SEQUENCE [LARGE SCALE GENOMIC DNA]</scope>
    <source>
        <strain evidence="5">Snail1</strain>
        <tissue evidence="5">Muscle</tissue>
    </source>
</reference>
<gene>
    <name evidence="5" type="ORF">V1264_016334</name>
</gene>
<evidence type="ECO:0000256" key="3">
    <source>
        <dbReference type="SAM" id="Phobius"/>
    </source>
</evidence>
<dbReference type="PANTHER" id="PTHR24255:SF31">
    <property type="entry name" value="CUBILIN-LIKE PROTEIN"/>
    <property type="match status" value="1"/>
</dbReference>
<dbReference type="Gene3D" id="2.60.120.740">
    <property type="match status" value="1"/>
</dbReference>
<dbReference type="SMART" id="SM00042">
    <property type="entry name" value="CUB"/>
    <property type="match status" value="1"/>
</dbReference>
<evidence type="ECO:0000259" key="4">
    <source>
        <dbReference type="PROSITE" id="PS01180"/>
    </source>
</evidence>
<feature type="domain" description="CUB" evidence="4">
    <location>
        <begin position="131"/>
        <end position="240"/>
    </location>
</feature>
<dbReference type="InterPro" id="IPR000859">
    <property type="entry name" value="CUB_dom"/>
</dbReference>
<comment type="caution">
    <text evidence="5">The sequence shown here is derived from an EMBL/GenBank/DDBJ whole genome shotgun (WGS) entry which is preliminary data.</text>
</comment>
<dbReference type="InterPro" id="IPR035914">
    <property type="entry name" value="Sperma_CUB_dom_sf"/>
</dbReference>
<dbReference type="PROSITE" id="PS01180">
    <property type="entry name" value="CUB"/>
    <property type="match status" value="1"/>
</dbReference>
<keyword evidence="3" id="KW-0812">Transmembrane</keyword>
<dbReference type="Gene3D" id="2.60.120.290">
    <property type="entry name" value="Spermadhesin, CUB domain"/>
    <property type="match status" value="1"/>
</dbReference>
<dbReference type="InterPro" id="IPR043159">
    <property type="entry name" value="Lectin_gal-bd_sf"/>
</dbReference>
<dbReference type="GO" id="GO:0004252">
    <property type="term" value="F:serine-type endopeptidase activity"/>
    <property type="evidence" value="ECO:0007669"/>
    <property type="project" value="TreeGrafter"/>
</dbReference>
<dbReference type="EMBL" id="JBAMIC010000004">
    <property type="protein sequence ID" value="KAK7108635.1"/>
    <property type="molecule type" value="Genomic_DNA"/>
</dbReference>
<evidence type="ECO:0000313" key="6">
    <source>
        <dbReference type="Proteomes" id="UP001374579"/>
    </source>
</evidence>
<keyword evidence="3" id="KW-0472">Membrane</keyword>
<dbReference type="Proteomes" id="UP001374579">
    <property type="component" value="Unassembled WGS sequence"/>
</dbReference>
<dbReference type="CDD" id="cd22823">
    <property type="entry name" value="Gal_Rha_Lectin"/>
    <property type="match status" value="1"/>
</dbReference>
<feature type="transmembrane region" description="Helical" evidence="3">
    <location>
        <begin position="298"/>
        <end position="322"/>
    </location>
</feature>
<keyword evidence="6" id="KW-1185">Reference proteome</keyword>
<evidence type="ECO:0000256" key="2">
    <source>
        <dbReference type="PROSITE-ProRule" id="PRU00059"/>
    </source>
</evidence>
<feature type="disulfide bond" evidence="2">
    <location>
        <begin position="131"/>
        <end position="158"/>
    </location>
</feature>
<protein>
    <recommendedName>
        <fullName evidence="4">CUB domain-containing protein</fullName>
    </recommendedName>
</protein>
<organism evidence="5 6">
    <name type="scientific">Littorina saxatilis</name>
    <dbReference type="NCBI Taxonomy" id="31220"/>
    <lineage>
        <taxon>Eukaryota</taxon>
        <taxon>Metazoa</taxon>
        <taxon>Spiralia</taxon>
        <taxon>Lophotrochozoa</taxon>
        <taxon>Mollusca</taxon>
        <taxon>Gastropoda</taxon>
        <taxon>Caenogastropoda</taxon>
        <taxon>Littorinimorpha</taxon>
        <taxon>Littorinoidea</taxon>
        <taxon>Littorinidae</taxon>
        <taxon>Littorina</taxon>
    </lineage>
</organism>
<sequence length="359" mass="40179">MDTLWGNPTSTVIFIIVSIITTIVTNVAGDVLTACYDGSNKTIDIHCGSGSMVRIIKTFYGFSAHGSCAFTENDCTLKEPQSYDCVGLSSCHVPLKGVEEGGVMLPGCHKRSNYFQVEYECVPKATMHDICSTTQLKAQTGHIITPNYPLPYHRQLNCNLTIVVAPSQKLRLNIVTMQLTAQGKTDCADWLYFNDKFHSLTLCGIRSNTWYDMHSNFLHIELKSANFTRSQGFWLYYEADPPLPTTPPSPPAVEESTEKTPRESSILLTTLMPQPTPTPIPIYRDEDDKPRAAKSLPFAAIAGGVIGSLSLVLIVLLMLLLIKWLKERRYFKDEKFLEIRNPAFRSSGDFNEPNNTYYN</sequence>
<dbReference type="AlphaFoldDB" id="A0AAN9GJ33"/>
<evidence type="ECO:0000313" key="5">
    <source>
        <dbReference type="EMBL" id="KAK7108635.1"/>
    </source>
</evidence>
<evidence type="ECO:0000256" key="1">
    <source>
        <dbReference type="ARBA" id="ARBA00023157"/>
    </source>
</evidence>
<dbReference type="Pfam" id="PF00431">
    <property type="entry name" value="CUB"/>
    <property type="match status" value="1"/>
</dbReference>
<proteinExistence type="predicted"/>
<keyword evidence="1 2" id="KW-1015">Disulfide bond</keyword>
<name>A0AAN9GJ33_9CAEN</name>
<dbReference type="PANTHER" id="PTHR24255">
    <property type="entry name" value="COMPLEMENT COMPONENT 1, S SUBCOMPONENT-RELATED"/>
    <property type="match status" value="1"/>
</dbReference>